<dbReference type="PANTHER" id="PTHR34235">
    <property type="entry name" value="SLR1203 PROTEIN-RELATED"/>
    <property type="match status" value="1"/>
</dbReference>
<sequence length="168" mass="19762">MTTIQSTTTAITSLYDQDFYLWLQTNINVLKQGKFAEVDLENLLEELESMGRSEKNALKSNLRILVMHLLKYKYQPEKRTNSWRYTITEHRQRLQDTFKTSPSLYRFFEEIFNESYQNARKLASDETGLSINLFPPESPFTVEEVLNPDFLPPENARPENDDINDLQT</sequence>
<evidence type="ECO:0008006" key="4">
    <source>
        <dbReference type="Google" id="ProtNLM"/>
    </source>
</evidence>
<dbReference type="Gene3D" id="1.20.1220.20">
    <property type="entry name" value="Uncharcterised protein PF01724"/>
    <property type="match status" value="1"/>
</dbReference>
<keyword evidence="3" id="KW-1185">Reference proteome</keyword>
<evidence type="ECO:0000256" key="1">
    <source>
        <dbReference type="SAM" id="MobiDB-lite"/>
    </source>
</evidence>
<dbReference type="OrthoDB" id="5769308at2"/>
<feature type="region of interest" description="Disordered" evidence="1">
    <location>
        <begin position="148"/>
        <end position="168"/>
    </location>
</feature>
<name>A0A7Z9E097_9CYAN</name>
<proteinExistence type="predicted"/>
<gene>
    <name evidence="2" type="ORF">PL9631_440033</name>
</gene>
<dbReference type="AlphaFoldDB" id="A0A7Z9E097"/>
<accession>A0A7Z9E097</accession>
<dbReference type="RefSeq" id="WP_083618133.1">
    <property type="nucleotide sequence ID" value="NZ_LR735004.1"/>
</dbReference>
<dbReference type="Proteomes" id="UP000182190">
    <property type="component" value="Unassembled WGS sequence"/>
</dbReference>
<evidence type="ECO:0000313" key="2">
    <source>
        <dbReference type="EMBL" id="VXD19232.1"/>
    </source>
</evidence>
<protein>
    <recommendedName>
        <fullName evidence="4">DUF29 domain-containing protein</fullName>
    </recommendedName>
</protein>
<organism evidence="2 3">
    <name type="scientific">Planktothrix paucivesiculata PCC 9631</name>
    <dbReference type="NCBI Taxonomy" id="671071"/>
    <lineage>
        <taxon>Bacteria</taxon>
        <taxon>Bacillati</taxon>
        <taxon>Cyanobacteriota</taxon>
        <taxon>Cyanophyceae</taxon>
        <taxon>Oscillatoriophycideae</taxon>
        <taxon>Oscillatoriales</taxon>
        <taxon>Microcoleaceae</taxon>
        <taxon>Planktothrix</taxon>
    </lineage>
</organism>
<dbReference type="Pfam" id="PF01724">
    <property type="entry name" value="DUF29"/>
    <property type="match status" value="1"/>
</dbReference>
<comment type="caution">
    <text evidence="2">The sequence shown here is derived from an EMBL/GenBank/DDBJ whole genome shotgun (WGS) entry which is preliminary data.</text>
</comment>
<dbReference type="InterPro" id="IPR002636">
    <property type="entry name" value="DUF29"/>
</dbReference>
<evidence type="ECO:0000313" key="3">
    <source>
        <dbReference type="Proteomes" id="UP000182190"/>
    </source>
</evidence>
<reference evidence="2" key="1">
    <citation type="submission" date="2019-10" db="EMBL/GenBank/DDBJ databases">
        <authorList>
            <consortium name="Genoscope - CEA"/>
            <person name="William W."/>
        </authorList>
    </citation>
    <scope>NUCLEOTIDE SEQUENCE [LARGE SCALE GENOMIC DNA]</scope>
    <source>
        <strain evidence="2">BBR_PRJEB10994</strain>
    </source>
</reference>
<dbReference type="PANTHER" id="PTHR34235:SF3">
    <property type="entry name" value="SLR1203 PROTEIN"/>
    <property type="match status" value="1"/>
</dbReference>
<dbReference type="EMBL" id="CZCS02000184">
    <property type="protein sequence ID" value="VXD19232.1"/>
    <property type="molecule type" value="Genomic_DNA"/>
</dbReference>